<evidence type="ECO:0000256" key="1">
    <source>
        <dbReference type="SAM" id="MobiDB-lite"/>
    </source>
</evidence>
<reference evidence="5 6" key="1">
    <citation type="submission" date="2019-02" db="EMBL/GenBank/DDBJ databases">
        <title>Deep-cultivation of Planctomycetes and their phenomic and genomic characterization uncovers novel biology.</title>
        <authorList>
            <person name="Wiegand S."/>
            <person name="Jogler M."/>
            <person name="Boedeker C."/>
            <person name="Pinto D."/>
            <person name="Vollmers J."/>
            <person name="Rivas-Marin E."/>
            <person name="Kohn T."/>
            <person name="Peeters S.H."/>
            <person name="Heuer A."/>
            <person name="Rast P."/>
            <person name="Oberbeckmann S."/>
            <person name="Bunk B."/>
            <person name="Jeske O."/>
            <person name="Meyerdierks A."/>
            <person name="Storesund J.E."/>
            <person name="Kallscheuer N."/>
            <person name="Luecker S."/>
            <person name="Lage O.M."/>
            <person name="Pohl T."/>
            <person name="Merkel B.J."/>
            <person name="Hornburger P."/>
            <person name="Mueller R.-W."/>
            <person name="Bruemmer F."/>
            <person name="Labrenz M."/>
            <person name="Spormann A.M."/>
            <person name="Op den Camp H."/>
            <person name="Overmann J."/>
            <person name="Amann R."/>
            <person name="Jetten M.S.M."/>
            <person name="Mascher T."/>
            <person name="Medema M.H."/>
            <person name="Devos D.P."/>
            <person name="Kaster A.-K."/>
            <person name="Ovreas L."/>
            <person name="Rohde M."/>
            <person name="Galperin M.Y."/>
            <person name="Jogler C."/>
        </authorList>
    </citation>
    <scope>NUCLEOTIDE SEQUENCE [LARGE SCALE GENOMIC DNA]</scope>
    <source>
        <strain evidence="5 6">ElP</strain>
    </source>
</reference>
<organism evidence="5 6">
    <name type="scientific">Tautonia plasticadhaerens</name>
    <dbReference type="NCBI Taxonomy" id="2527974"/>
    <lineage>
        <taxon>Bacteria</taxon>
        <taxon>Pseudomonadati</taxon>
        <taxon>Planctomycetota</taxon>
        <taxon>Planctomycetia</taxon>
        <taxon>Isosphaerales</taxon>
        <taxon>Isosphaeraceae</taxon>
        <taxon>Tautonia</taxon>
    </lineage>
</organism>
<evidence type="ECO:0000259" key="4">
    <source>
        <dbReference type="Pfam" id="PF25839"/>
    </source>
</evidence>
<protein>
    <submittedName>
        <fullName evidence="5">Uncharacterized protein</fullName>
    </submittedName>
</protein>
<dbReference type="RefSeq" id="WP_145269817.1">
    <property type="nucleotide sequence ID" value="NZ_CP036426.1"/>
</dbReference>
<evidence type="ECO:0000313" key="5">
    <source>
        <dbReference type="EMBL" id="QDV34727.1"/>
    </source>
</evidence>
<feature type="region of interest" description="Disordered" evidence="1">
    <location>
        <begin position="599"/>
        <end position="623"/>
    </location>
</feature>
<dbReference type="Proteomes" id="UP000317835">
    <property type="component" value="Chromosome"/>
</dbReference>
<dbReference type="InterPro" id="IPR058788">
    <property type="entry name" value="ApnL_N"/>
</dbReference>
<dbReference type="Pfam" id="PF25839">
    <property type="entry name" value="Apionate_lact_C"/>
    <property type="match status" value="1"/>
</dbReference>
<keyword evidence="6" id="KW-1185">Reference proteome</keyword>
<accession>A0A518H1L5</accession>
<evidence type="ECO:0000259" key="3">
    <source>
        <dbReference type="Pfam" id="PF25838"/>
    </source>
</evidence>
<evidence type="ECO:0000313" key="6">
    <source>
        <dbReference type="Proteomes" id="UP000317835"/>
    </source>
</evidence>
<name>A0A518H1L5_9BACT</name>
<dbReference type="EMBL" id="CP036426">
    <property type="protein sequence ID" value="QDV34727.1"/>
    <property type="molecule type" value="Genomic_DNA"/>
</dbReference>
<dbReference type="Pfam" id="PF25837">
    <property type="entry name" value="Apionate_lact_N"/>
    <property type="match status" value="1"/>
</dbReference>
<feature type="domain" description="D-apionate lactonase N-terminal" evidence="2">
    <location>
        <begin position="10"/>
        <end position="227"/>
    </location>
</feature>
<evidence type="ECO:0000259" key="2">
    <source>
        <dbReference type="Pfam" id="PF25837"/>
    </source>
</evidence>
<proteinExistence type="predicted"/>
<dbReference type="AlphaFoldDB" id="A0A518H1L5"/>
<feature type="domain" description="D-apionate lactonase C-terminal" evidence="4">
    <location>
        <begin position="555"/>
        <end position="638"/>
    </location>
</feature>
<dbReference type="InterPro" id="IPR058787">
    <property type="entry name" value="ApnL_M"/>
</dbReference>
<feature type="domain" description="D-apionate lactonase TIM barrel" evidence="3">
    <location>
        <begin position="252"/>
        <end position="543"/>
    </location>
</feature>
<dbReference type="Pfam" id="PF25838">
    <property type="entry name" value="Apionate_lact_M"/>
    <property type="match status" value="1"/>
</dbReference>
<dbReference type="OrthoDB" id="931854at2"/>
<dbReference type="KEGG" id="tpla:ElP_26210"/>
<dbReference type="InterPro" id="IPR058789">
    <property type="entry name" value="ApnL_C"/>
</dbReference>
<gene>
    <name evidence="5" type="ORF">ElP_26210</name>
</gene>
<sequence>MNQPRPSGAAPSPHRERLRAGPLSAVLDGGDLRSIRLGGVEYIRRLHVAVRDRDWGTVPASISGRSVESDGRSFAVSFLAEHREGPIDFSWRGSIRGGPDGTITYRMEGEARSTFLRNRIGLCVLHPIVRCAGLPCRVETTAGAVIDGRFPQRIAPHQPFRDIRAIAHEADTGVWVEVRLEGEAFEMEDQRNWTDASFKTYGTPLDLPFPVEVARGTRVEQSATIRLVEPPADPPSWRSVVAAPGRRLPPIGLGIGDPGRAWSPREAARLRALNPGHLRVDLHPSRPGLGETLARTWGQATALGGVPLEVALFLSDAAEAELVELGRAVATARPGIARWLVFHVSEKATGERWVRLARPHLERMTPGVPIGSGSDAYFAELNRGYPPVPPVDFVCYSINPQVHASDDASVVETLEAQPWTVRGARALPGSPPAVVSPITLRPRFNPNATGGVAPDQPPGVLPDSVDPRQRSLLGAAWTLGSIAALAGRGDDPSPLALTYFEAVGWRGVMEREDGPPLPDRFPSRPGEVFPMYHVLADIGEFAGGECLAVQSGGDRGVAALALADGDRLRVLVANLDAEPRAVRVLGLGASAEVRRLDESNAEEAMRSPEAFRASRGDEVETGGGTLPLVLAPYALARIDTARPRGPGGDR</sequence>